<reference evidence="2 3" key="1">
    <citation type="journal article" date="2015" name="Genome Announc.">
        <title>Expanding the biotechnology potential of lactobacilli through comparative genomics of 213 strains and associated genera.</title>
        <authorList>
            <person name="Sun Z."/>
            <person name="Harris H.M."/>
            <person name="McCann A."/>
            <person name="Guo C."/>
            <person name="Argimon S."/>
            <person name="Zhang W."/>
            <person name="Yang X."/>
            <person name="Jeffery I.B."/>
            <person name="Cooney J.C."/>
            <person name="Kagawa T.F."/>
            <person name="Liu W."/>
            <person name="Song Y."/>
            <person name="Salvetti E."/>
            <person name="Wrobel A."/>
            <person name="Rasinkangas P."/>
            <person name="Parkhill J."/>
            <person name="Rea M.C."/>
            <person name="O'Sullivan O."/>
            <person name="Ritari J."/>
            <person name="Douillard F.P."/>
            <person name="Paul Ross R."/>
            <person name="Yang R."/>
            <person name="Briner A.E."/>
            <person name="Felis G.E."/>
            <person name="de Vos W.M."/>
            <person name="Barrangou R."/>
            <person name="Klaenhammer T.R."/>
            <person name="Caufield P.W."/>
            <person name="Cui Y."/>
            <person name="Zhang H."/>
            <person name="O'Toole P.W."/>
        </authorList>
    </citation>
    <scope>NUCLEOTIDE SEQUENCE [LARGE SCALE GENOMIC DNA]</scope>
    <source>
        <strain evidence="2 3">DSM 14792</strain>
    </source>
</reference>
<dbReference type="RefSeq" id="WP_056994467.1">
    <property type="nucleotide sequence ID" value="NZ_JQBA01000020.1"/>
</dbReference>
<dbReference type="AlphaFoldDB" id="A0A0R2GTL1"/>
<proteinExistence type="predicted"/>
<sequence>MSTQTKNKLKLIVFFTTLIVIVLGIVTYTENSLTTAKINQSLITINKALNKVNTALNVPSSKKVADQRINRSQRQKIKKATKSIQKVNLQVSHDWGRNGLQTEVRSYVHAANVYATKVDNSKIYSQDDRRAYHTLMRKLVKLRSSYYNGSMSKTERMLIAVDLANGYSMKSYKSSSNYGSGQIMVRKQNLTKIPVKKMDLTMAGWLIVLGLGIISLVVVRPNVRDDAFMALTSTQRREKGDLVINYLIVTSLVSIILLIFIFLVSGSE</sequence>
<evidence type="ECO:0000313" key="3">
    <source>
        <dbReference type="Proteomes" id="UP000051639"/>
    </source>
</evidence>
<accession>A0A0R2GTL1</accession>
<dbReference type="EMBL" id="JQBA01000020">
    <property type="protein sequence ID" value="KRN44193.1"/>
    <property type="molecule type" value="Genomic_DNA"/>
</dbReference>
<keyword evidence="1" id="KW-0472">Membrane</keyword>
<gene>
    <name evidence="2" type="ORF">IV41_GL000762</name>
</gene>
<keyword evidence="1" id="KW-0812">Transmembrane</keyword>
<keyword evidence="3" id="KW-1185">Reference proteome</keyword>
<comment type="caution">
    <text evidence="2">The sequence shown here is derived from an EMBL/GenBank/DDBJ whole genome shotgun (WGS) entry which is preliminary data.</text>
</comment>
<dbReference type="Proteomes" id="UP000051639">
    <property type="component" value="Unassembled WGS sequence"/>
</dbReference>
<organism evidence="2 3">
    <name type="scientific">Limosilactobacillus ingluviei</name>
    <dbReference type="NCBI Taxonomy" id="148604"/>
    <lineage>
        <taxon>Bacteria</taxon>
        <taxon>Bacillati</taxon>
        <taxon>Bacillota</taxon>
        <taxon>Bacilli</taxon>
        <taxon>Lactobacillales</taxon>
        <taxon>Lactobacillaceae</taxon>
        <taxon>Limosilactobacillus</taxon>
    </lineage>
</organism>
<name>A0A0R2GTL1_9LACO</name>
<feature type="transmembrane region" description="Helical" evidence="1">
    <location>
        <begin position="12"/>
        <end position="29"/>
    </location>
</feature>
<evidence type="ECO:0000256" key="1">
    <source>
        <dbReference type="SAM" id="Phobius"/>
    </source>
</evidence>
<feature type="transmembrane region" description="Helical" evidence="1">
    <location>
        <begin position="202"/>
        <end position="223"/>
    </location>
</feature>
<evidence type="ECO:0000313" key="2">
    <source>
        <dbReference type="EMBL" id="KRN44193.1"/>
    </source>
</evidence>
<dbReference type="PATRIC" id="fig|148604.4.peg.782"/>
<protein>
    <submittedName>
        <fullName evidence="2">Uncharacterized protein</fullName>
    </submittedName>
</protein>
<keyword evidence="1" id="KW-1133">Transmembrane helix</keyword>
<feature type="transmembrane region" description="Helical" evidence="1">
    <location>
        <begin position="243"/>
        <end position="264"/>
    </location>
</feature>